<evidence type="ECO:0000256" key="12">
    <source>
        <dbReference type="ARBA" id="ARBA00023055"/>
    </source>
</evidence>
<dbReference type="GO" id="GO:0000139">
    <property type="term" value="C:Golgi membrane"/>
    <property type="evidence" value="ECO:0007669"/>
    <property type="project" value="UniProtKB-SubCell"/>
</dbReference>
<feature type="region of interest" description="Disordered" evidence="20">
    <location>
        <begin position="708"/>
        <end position="772"/>
    </location>
</feature>
<dbReference type="GO" id="GO:0005776">
    <property type="term" value="C:autophagosome"/>
    <property type="evidence" value="ECO:0007669"/>
    <property type="project" value="TreeGrafter"/>
</dbReference>
<dbReference type="EMBL" id="KL584750">
    <property type="protein sequence ID" value="KEQ99836.1"/>
    <property type="molecule type" value="Genomic_DNA"/>
</dbReference>
<dbReference type="RefSeq" id="XP_013348472.1">
    <property type="nucleotide sequence ID" value="XM_013493018.1"/>
</dbReference>
<dbReference type="InterPro" id="IPR007241">
    <property type="entry name" value="Autophagy-rel_prot_9"/>
</dbReference>
<evidence type="ECO:0000256" key="11">
    <source>
        <dbReference type="ARBA" id="ARBA00023034"/>
    </source>
</evidence>
<feature type="transmembrane region" description="Helical" evidence="19">
    <location>
        <begin position="390"/>
        <end position="413"/>
    </location>
</feature>
<accession>A0A074ZN89</accession>
<evidence type="ECO:0000256" key="6">
    <source>
        <dbReference type="ARBA" id="ARBA00018074"/>
    </source>
</evidence>
<feature type="transmembrane region" description="Helical" evidence="19">
    <location>
        <begin position="224"/>
        <end position="242"/>
    </location>
</feature>
<dbReference type="GO" id="GO:0034497">
    <property type="term" value="P:protein localization to phagophore assembly site"/>
    <property type="evidence" value="ECO:0007669"/>
    <property type="project" value="TreeGrafter"/>
</dbReference>
<dbReference type="GO" id="GO:0061709">
    <property type="term" value="P:reticulophagy"/>
    <property type="evidence" value="ECO:0007669"/>
    <property type="project" value="TreeGrafter"/>
</dbReference>
<evidence type="ECO:0000256" key="14">
    <source>
        <dbReference type="ARBA" id="ARBA00023329"/>
    </source>
</evidence>
<comment type="catalytic activity">
    <reaction evidence="17">
        <text>a 1,2-diacyl-sn-glycero-3-phospho-(1D-myo-inositol-3-phosphate)(in) = a 1,2-diacyl-sn-glycero-3-phospho-(1D-myo-inositol-3-phosphate)(out)</text>
        <dbReference type="Rhea" id="RHEA:67920"/>
        <dbReference type="ChEBI" id="CHEBI:58088"/>
    </reaction>
</comment>
<feature type="compositionally biased region" description="Basic and acidic residues" evidence="20">
    <location>
        <begin position="708"/>
        <end position="717"/>
    </location>
</feature>
<evidence type="ECO:0000256" key="3">
    <source>
        <dbReference type="ARBA" id="ARBA00004511"/>
    </source>
</evidence>
<dbReference type="GO" id="GO:0034045">
    <property type="term" value="C:phagophore assembly site membrane"/>
    <property type="evidence" value="ECO:0007669"/>
    <property type="project" value="UniProtKB-SubCell"/>
</dbReference>
<dbReference type="GO" id="GO:0000422">
    <property type="term" value="P:autophagy of mitochondrion"/>
    <property type="evidence" value="ECO:0007669"/>
    <property type="project" value="TreeGrafter"/>
</dbReference>
<evidence type="ECO:0000256" key="8">
    <source>
        <dbReference type="ARBA" id="ARBA00022692"/>
    </source>
</evidence>
<keyword evidence="12 19" id="KW-0445">Lipid transport</keyword>
<reference evidence="21 22" key="1">
    <citation type="journal article" date="2014" name="BMC Genomics">
        <title>Genome sequencing of four Aureobasidium pullulans varieties: biotechnological potential, stress tolerance, and description of new species.</title>
        <authorList>
            <person name="Gostin Ar C."/>
            <person name="Ohm R.A."/>
            <person name="Kogej T."/>
            <person name="Sonjak S."/>
            <person name="Turk M."/>
            <person name="Zajc J."/>
            <person name="Zalar P."/>
            <person name="Grube M."/>
            <person name="Sun H."/>
            <person name="Han J."/>
            <person name="Sharma A."/>
            <person name="Chiniquy J."/>
            <person name="Ngan C.Y."/>
            <person name="Lipzen A."/>
            <person name="Barry K."/>
            <person name="Grigoriev I.V."/>
            <person name="Gunde-Cimerman N."/>
        </authorList>
    </citation>
    <scope>NUCLEOTIDE SEQUENCE [LARGE SCALE GENOMIC DNA]</scope>
    <source>
        <strain evidence="21 22">EXF-2481</strain>
    </source>
</reference>
<organism evidence="21 22">
    <name type="scientific">Aureobasidium subglaciale (strain EXF-2481)</name>
    <name type="common">Aureobasidium pullulans var. subglaciale</name>
    <dbReference type="NCBI Taxonomy" id="1043005"/>
    <lineage>
        <taxon>Eukaryota</taxon>
        <taxon>Fungi</taxon>
        <taxon>Dikarya</taxon>
        <taxon>Ascomycota</taxon>
        <taxon>Pezizomycotina</taxon>
        <taxon>Dothideomycetes</taxon>
        <taxon>Dothideomycetidae</taxon>
        <taxon>Dothideales</taxon>
        <taxon>Saccotheciaceae</taxon>
        <taxon>Aureobasidium</taxon>
    </lineage>
</organism>
<feature type="compositionally biased region" description="Basic and acidic residues" evidence="20">
    <location>
        <begin position="106"/>
        <end position="124"/>
    </location>
</feature>
<feature type="region of interest" description="Disordered" evidence="20">
    <location>
        <begin position="1"/>
        <end position="48"/>
    </location>
</feature>
<feature type="region of interest" description="Disordered" evidence="20">
    <location>
        <begin position="89"/>
        <end position="129"/>
    </location>
</feature>
<dbReference type="Proteomes" id="UP000030641">
    <property type="component" value="Unassembled WGS sequence"/>
</dbReference>
<evidence type="ECO:0000256" key="2">
    <source>
        <dbReference type="ARBA" id="ARBA00004477"/>
    </source>
</evidence>
<comment type="catalytic activity">
    <reaction evidence="18">
        <text>a 1,2-diacyl-sn-glycero-3-phosphocholine(in) = a 1,2-diacyl-sn-glycero-3-phosphocholine(out)</text>
        <dbReference type="Rhea" id="RHEA:38571"/>
        <dbReference type="ChEBI" id="CHEBI:57643"/>
    </reaction>
</comment>
<evidence type="ECO:0000256" key="15">
    <source>
        <dbReference type="ARBA" id="ARBA00024479"/>
    </source>
</evidence>
<evidence type="ECO:0000256" key="4">
    <source>
        <dbReference type="ARBA" id="ARBA00004653"/>
    </source>
</evidence>
<evidence type="ECO:0000256" key="5">
    <source>
        <dbReference type="ARBA" id="ARBA00006185"/>
    </source>
</evidence>
<dbReference type="AlphaFoldDB" id="A0A074ZN89"/>
<keyword evidence="11" id="KW-0333">Golgi apparatus</keyword>
<keyword evidence="14" id="KW-0968">Cytoplasmic vesicle</keyword>
<comment type="subcellular location">
    <subcellularLocation>
        <location evidence="1">Cytoplasmic vesicle membrane</location>
        <topology evidence="1">Multi-pass membrane protein</topology>
    </subcellularLocation>
    <subcellularLocation>
        <location evidence="2">Endoplasmic reticulum membrane</location>
        <topology evidence="2">Multi-pass membrane protein</topology>
    </subcellularLocation>
    <subcellularLocation>
        <location evidence="4">Golgi apparatus membrane</location>
        <topology evidence="4">Multi-pass membrane protein</topology>
    </subcellularLocation>
    <subcellularLocation>
        <location evidence="3 19">Preautophagosomal structure membrane</location>
        <topology evidence="3 19">Multi-pass membrane protein</topology>
    </subcellularLocation>
</comment>
<evidence type="ECO:0000256" key="13">
    <source>
        <dbReference type="ARBA" id="ARBA00023136"/>
    </source>
</evidence>
<dbReference type="GO" id="GO:0030659">
    <property type="term" value="C:cytoplasmic vesicle membrane"/>
    <property type="evidence" value="ECO:0007669"/>
    <property type="project" value="UniProtKB-SubCell"/>
</dbReference>
<feature type="transmembrane region" description="Helical" evidence="19">
    <location>
        <begin position="476"/>
        <end position="497"/>
    </location>
</feature>
<feature type="compositionally biased region" description="Basic and acidic residues" evidence="20">
    <location>
        <begin position="24"/>
        <end position="48"/>
    </location>
</feature>
<dbReference type="STRING" id="1043005.A0A074ZN89"/>
<evidence type="ECO:0000256" key="16">
    <source>
        <dbReference type="ARBA" id="ARBA00024615"/>
    </source>
</evidence>
<dbReference type="OMA" id="MMHYFFR"/>
<feature type="transmembrane region" description="Helical" evidence="19">
    <location>
        <begin position="171"/>
        <end position="191"/>
    </location>
</feature>
<dbReference type="GO" id="GO:0005789">
    <property type="term" value="C:endoplasmic reticulum membrane"/>
    <property type="evidence" value="ECO:0007669"/>
    <property type="project" value="UniProtKB-SubCell"/>
</dbReference>
<evidence type="ECO:0000256" key="19">
    <source>
        <dbReference type="RuleBase" id="RU364027"/>
    </source>
</evidence>
<keyword evidence="13 19" id="KW-0472">Membrane</keyword>
<dbReference type="Pfam" id="PF04109">
    <property type="entry name" value="ATG9"/>
    <property type="match status" value="1"/>
</dbReference>
<dbReference type="GeneID" id="25361790"/>
<evidence type="ECO:0000256" key="20">
    <source>
        <dbReference type="SAM" id="MobiDB-lite"/>
    </source>
</evidence>
<protein>
    <recommendedName>
        <fullName evidence="6 19">Autophagy-related protein 9</fullName>
    </recommendedName>
</protein>
<dbReference type="HOGENOM" id="CLU_006200_1_1_1"/>
<keyword evidence="9 19" id="KW-1133">Transmembrane helix</keyword>
<dbReference type="InParanoid" id="A0A074ZN89"/>
<keyword evidence="8 19" id="KW-0812">Transmembrane</keyword>
<proteinExistence type="inferred from homology"/>
<evidence type="ECO:0000256" key="7">
    <source>
        <dbReference type="ARBA" id="ARBA00022448"/>
    </source>
</evidence>
<keyword evidence="10 19" id="KW-0072">Autophagy</keyword>
<dbReference type="PANTHER" id="PTHR13038:SF10">
    <property type="entry name" value="AUTOPHAGY-RELATED PROTEIN 9"/>
    <property type="match status" value="1"/>
</dbReference>
<feature type="transmembrane region" description="Helical" evidence="19">
    <location>
        <begin position="513"/>
        <end position="531"/>
    </location>
</feature>
<evidence type="ECO:0000256" key="1">
    <source>
        <dbReference type="ARBA" id="ARBA00004439"/>
    </source>
</evidence>
<feature type="transmembrane region" description="Helical" evidence="19">
    <location>
        <begin position="579"/>
        <end position="597"/>
    </location>
</feature>
<comment type="catalytic activity">
    <reaction evidence="16">
        <text>a 1,2-diacyl-sn-glycero-3-phosphoethanolamine(in) = a 1,2-diacyl-sn-glycero-3-phosphoethanolamine(out)</text>
        <dbReference type="Rhea" id="RHEA:38895"/>
        <dbReference type="ChEBI" id="CHEBI:64612"/>
    </reaction>
</comment>
<name>A0A074ZN89_AURSE</name>
<gene>
    <name evidence="21" type="ORF">AUEXF2481DRAFT_104742</name>
</gene>
<dbReference type="GO" id="GO:0006869">
    <property type="term" value="P:lipid transport"/>
    <property type="evidence" value="ECO:0007669"/>
    <property type="project" value="UniProtKB-KW"/>
</dbReference>
<keyword evidence="7 19" id="KW-0813">Transport</keyword>
<sequence length="841" mass="96786">MMASRILSRFLPTAEDGSTYQQSYEHDHDHGPTPDRAERGLRDSSDEHELNALLAQVDAEADFDFDADEATPSRPHGDEDIPASLLIEDKPDQSTFAPPPSQRTETQWRRAQERQQLHPDDRPRPTAAHAPNQDAVLREQAMWLWTNVQNLDAFLLQVYQYFTGHGVWSILLSRFIHLATTAFLFSLFMFLSTCVDYSKIPTSKGTSEVLIPQCMKKSSWTKSLFLWIFCFWWIATLCKYIAEIPSLRRMEMFYQHLLGIPDTDIQAVSWERVVQSLMKLRDLNPETAATTPKYLKAAGKQLKQRMDAHDIANRLMRRDNYSIALFNKEIIDLTLSVPILGNRQYYSKSLEDCINFCFSGFIFDEQGQVNPLCLQRRDRHRLIQVLRQRLRFVAILSIFLAPFTITLHCIYYFSRYYAEFRASPSAIGARTFTPLAEWKFREFNELDHDFRHRIKQAHPMAAAYLDQFPRDKTHQFLQFVSLVSGTLAGLLTIATLWDSELFLGFEITPGRTAFFYVSILLAVATGARSAIPDESKVHEPIFHLMNVIEAIHYCPARWKKQLHSDEVRTEFSALYQMKIMIFLEEILSLLIAPFILWRNSGKRSEMIIDFFRNSTVEVEGLGHLCNFAVFDFRKSKNVEDDVGKDVDGLREEYFGTKDDKMAMSQYYFMERLSKYDRQQAVHRNRPHGIQLPPAYPPLEVPVRHTTAEKRRLTREPPSHQPSPHQSLLLDVPRQKSAPATTRRSGGQRLAQLRGAGKRPSTNAYISPNEDEEDQMAHLDALTTSRLIEQDNNLSDSWKAFGDRADMEEDETATERRPSNGVLGLLVEYSKAHSGVKGPKIG</sequence>
<evidence type="ECO:0000256" key="18">
    <source>
        <dbReference type="ARBA" id="ARBA00024631"/>
    </source>
</evidence>
<keyword evidence="22" id="KW-1185">Reference proteome</keyword>
<evidence type="ECO:0000313" key="22">
    <source>
        <dbReference type="Proteomes" id="UP000030641"/>
    </source>
</evidence>
<comment type="function">
    <text evidence="19">Phospholipid scramblase involved in autophagy. Cycles between the preautophagosomal structure/phagophore assembly site (PAS) and the cytoplasmic vesicle pool and supplies membrane for the growing autophagosome. Lipid scramblase activity plays a key role in preautophagosomal structure/phagophore assembly by distributing the phospholipids that arrive through ATG2 from the cytoplasmic to the luminal leaflet of the bilayer, thereby driving autophagosomal membrane expansion.</text>
</comment>
<dbReference type="PANTHER" id="PTHR13038">
    <property type="entry name" value="APG9 AUTOPHAGY 9"/>
    <property type="match status" value="1"/>
</dbReference>
<evidence type="ECO:0000256" key="10">
    <source>
        <dbReference type="ARBA" id="ARBA00023006"/>
    </source>
</evidence>
<comment type="catalytic activity">
    <reaction evidence="15">
        <text>a 1,2-diacyl-sn-glycero-3-phospho-L-serine(in) = a 1,2-diacyl-sn-glycero-3-phospho-L-serine(out)</text>
        <dbReference type="Rhea" id="RHEA:38663"/>
        <dbReference type="ChEBI" id="CHEBI:57262"/>
    </reaction>
</comment>
<evidence type="ECO:0000256" key="9">
    <source>
        <dbReference type="ARBA" id="ARBA00022989"/>
    </source>
</evidence>
<comment type="similarity">
    <text evidence="5 19">Belongs to the ATG9 family.</text>
</comment>
<dbReference type="GO" id="GO:0034727">
    <property type="term" value="P:piecemeal microautophagy of the nucleus"/>
    <property type="evidence" value="ECO:0007669"/>
    <property type="project" value="TreeGrafter"/>
</dbReference>
<dbReference type="OrthoDB" id="2020634at2759"/>
<evidence type="ECO:0000313" key="21">
    <source>
        <dbReference type="EMBL" id="KEQ99836.1"/>
    </source>
</evidence>
<evidence type="ECO:0000256" key="17">
    <source>
        <dbReference type="ARBA" id="ARBA00024621"/>
    </source>
</evidence>
<dbReference type="FunCoup" id="A0A074ZN89">
    <property type="interactions" value="228"/>
</dbReference>